<feature type="domain" description="GST C-terminal" evidence="2">
    <location>
        <begin position="87"/>
        <end position="245"/>
    </location>
</feature>
<dbReference type="InterPro" id="IPR004046">
    <property type="entry name" value="GST_C"/>
</dbReference>
<proteinExistence type="predicted"/>
<dbReference type="GO" id="GO:0005737">
    <property type="term" value="C:cytoplasm"/>
    <property type="evidence" value="ECO:0007669"/>
    <property type="project" value="TreeGrafter"/>
</dbReference>
<dbReference type="Proteomes" id="UP001196509">
    <property type="component" value="Unassembled WGS sequence"/>
</dbReference>
<keyword evidence="4" id="KW-1185">Reference proteome</keyword>
<dbReference type="SUPFAM" id="SSF47616">
    <property type="entry name" value="GST C-terminal domain-like"/>
    <property type="match status" value="1"/>
</dbReference>
<dbReference type="InterPro" id="IPR036282">
    <property type="entry name" value="Glutathione-S-Trfase_C_sf"/>
</dbReference>
<dbReference type="SFLD" id="SFLDS00019">
    <property type="entry name" value="Glutathione_Transferase_(cytos"/>
    <property type="match status" value="1"/>
</dbReference>
<dbReference type="PANTHER" id="PTHR43968">
    <property type="match status" value="1"/>
</dbReference>
<dbReference type="PANTHER" id="PTHR43968:SF6">
    <property type="entry name" value="GLUTATHIONE S-TRANSFERASE OMEGA"/>
    <property type="match status" value="1"/>
</dbReference>
<organism evidence="3 4">
    <name type="scientific">Flavimaribacter sediminis</name>
    <dbReference type="NCBI Taxonomy" id="2865987"/>
    <lineage>
        <taxon>Bacteria</taxon>
        <taxon>Pseudomonadati</taxon>
        <taxon>Pseudomonadota</taxon>
        <taxon>Alphaproteobacteria</taxon>
        <taxon>Hyphomicrobiales</taxon>
        <taxon>Rhizobiaceae</taxon>
        <taxon>Flavimaribacter</taxon>
    </lineage>
</organism>
<protein>
    <submittedName>
        <fullName evidence="3">Glutathione S-transferase family protein</fullName>
    </submittedName>
</protein>
<dbReference type="AlphaFoldDB" id="A0AAE2ZKB2"/>
<dbReference type="InterPro" id="IPR040079">
    <property type="entry name" value="Glutathione_S-Trfase"/>
</dbReference>
<dbReference type="Pfam" id="PF00043">
    <property type="entry name" value="GST_C"/>
    <property type="match status" value="1"/>
</dbReference>
<dbReference type="Pfam" id="PF13409">
    <property type="entry name" value="GST_N_2"/>
    <property type="match status" value="1"/>
</dbReference>
<dbReference type="PROSITE" id="PS50404">
    <property type="entry name" value="GST_NTER"/>
    <property type="match status" value="1"/>
</dbReference>
<dbReference type="EMBL" id="JAICBX010000001">
    <property type="protein sequence ID" value="MBW8636105.1"/>
    <property type="molecule type" value="Genomic_DNA"/>
</dbReference>
<dbReference type="CDD" id="cd00570">
    <property type="entry name" value="GST_N_family"/>
    <property type="match status" value="1"/>
</dbReference>
<feature type="domain" description="GST N-terminal" evidence="1">
    <location>
        <begin position="1"/>
        <end position="82"/>
    </location>
</feature>
<evidence type="ECO:0000313" key="4">
    <source>
        <dbReference type="Proteomes" id="UP001196509"/>
    </source>
</evidence>
<dbReference type="PROSITE" id="PS50405">
    <property type="entry name" value="GST_CTER"/>
    <property type="match status" value="1"/>
</dbReference>
<reference evidence="3" key="1">
    <citation type="submission" date="2021-08" db="EMBL/GenBank/DDBJ databases">
        <title>Hoeflea bacterium WL0058 sp. nov., isolated from the sediment.</title>
        <authorList>
            <person name="Wang L."/>
            <person name="Zhang D."/>
        </authorList>
    </citation>
    <scope>NUCLEOTIDE SEQUENCE</scope>
    <source>
        <strain evidence="3">WL0058</strain>
    </source>
</reference>
<dbReference type="Gene3D" id="1.20.1050.10">
    <property type="match status" value="1"/>
</dbReference>
<dbReference type="Gene3D" id="3.40.30.10">
    <property type="entry name" value="Glutaredoxin"/>
    <property type="match status" value="1"/>
</dbReference>
<dbReference type="InterPro" id="IPR004045">
    <property type="entry name" value="Glutathione_S-Trfase_N"/>
</dbReference>
<sequence length="249" mass="28708">MTLELLNNPISTCSQKTRMCLYEKGVDFTNTKIDFRKNEQLAPEYLKLNPNGVVPTLLHDGRPVIDSSVIMEYLDEVFPEPPLSPPDAYGRAGMRAWMRYLEEVPTAAIRVPSFNKAFSRHYRDYSDEEIQSNADDRPLRRHFYKEMGKNGFTDSKMAESIERLGDTISRMDKTLADHAWLCGDQFTIADICVVPTVDRMRDLGLAHVWDNAPNFKRWWEAIQQRPSFAKTYVAGTRVSELYEDLKETA</sequence>
<gene>
    <name evidence="3" type="ORF">K1W69_02815</name>
</gene>
<name>A0AAE2ZKB2_9HYPH</name>
<evidence type="ECO:0000259" key="2">
    <source>
        <dbReference type="PROSITE" id="PS50405"/>
    </source>
</evidence>
<dbReference type="RefSeq" id="WP_220226812.1">
    <property type="nucleotide sequence ID" value="NZ_JAICBX010000001.1"/>
</dbReference>
<dbReference type="InterPro" id="IPR050983">
    <property type="entry name" value="GST_Omega/HSP26"/>
</dbReference>
<comment type="caution">
    <text evidence="3">The sequence shown here is derived from an EMBL/GenBank/DDBJ whole genome shotgun (WGS) entry which is preliminary data.</text>
</comment>
<dbReference type="InterPro" id="IPR010987">
    <property type="entry name" value="Glutathione-S-Trfase_C-like"/>
</dbReference>
<accession>A0AAE2ZKB2</accession>
<dbReference type="SFLD" id="SFLDG00358">
    <property type="entry name" value="Main_(cytGST)"/>
    <property type="match status" value="1"/>
</dbReference>
<evidence type="ECO:0000259" key="1">
    <source>
        <dbReference type="PROSITE" id="PS50404"/>
    </source>
</evidence>
<dbReference type="SUPFAM" id="SSF52833">
    <property type="entry name" value="Thioredoxin-like"/>
    <property type="match status" value="1"/>
</dbReference>
<dbReference type="InterPro" id="IPR036249">
    <property type="entry name" value="Thioredoxin-like_sf"/>
</dbReference>
<evidence type="ECO:0000313" key="3">
    <source>
        <dbReference type="EMBL" id="MBW8636105.1"/>
    </source>
</evidence>